<dbReference type="FunFam" id="3.30.420.40:FF:000153">
    <property type="entry name" value="Putative fructokinase"/>
    <property type="match status" value="1"/>
</dbReference>
<keyword evidence="7" id="KW-0862">Zinc</keyword>
<dbReference type="InterPro" id="IPR000600">
    <property type="entry name" value="ROK"/>
</dbReference>
<dbReference type="GO" id="GO:0005524">
    <property type="term" value="F:ATP binding"/>
    <property type="evidence" value="ECO:0007669"/>
    <property type="project" value="UniProtKB-KW"/>
</dbReference>
<evidence type="ECO:0000256" key="5">
    <source>
        <dbReference type="ARBA" id="ARBA00022741"/>
    </source>
</evidence>
<evidence type="ECO:0000256" key="4">
    <source>
        <dbReference type="ARBA" id="ARBA00022723"/>
    </source>
</evidence>
<comment type="cofactor">
    <cofactor evidence="1">
        <name>Mg(2+)</name>
        <dbReference type="ChEBI" id="CHEBI:18420"/>
    </cofactor>
</comment>
<keyword evidence="15" id="KW-1185">Reference proteome</keyword>
<evidence type="ECO:0000256" key="11">
    <source>
        <dbReference type="ARBA" id="ARBA00038887"/>
    </source>
</evidence>
<dbReference type="GO" id="GO:0008865">
    <property type="term" value="F:fructokinase activity"/>
    <property type="evidence" value="ECO:0007669"/>
    <property type="project" value="UniProtKB-EC"/>
</dbReference>
<organism evidence="14 15">
    <name type="scientific">Enterococcus gallinarum</name>
    <dbReference type="NCBI Taxonomy" id="1353"/>
    <lineage>
        <taxon>Bacteria</taxon>
        <taxon>Bacillati</taxon>
        <taxon>Bacillota</taxon>
        <taxon>Bacilli</taxon>
        <taxon>Lactobacillales</taxon>
        <taxon>Enterococcaceae</taxon>
        <taxon>Enterococcus</taxon>
    </lineage>
</organism>
<dbReference type="PROSITE" id="PS01125">
    <property type="entry name" value="ROK"/>
    <property type="match status" value="1"/>
</dbReference>
<dbReference type="EMBL" id="UFYW01000001">
    <property type="protein sequence ID" value="STD84880.1"/>
    <property type="molecule type" value="Genomic_DNA"/>
</dbReference>
<evidence type="ECO:0000256" key="6">
    <source>
        <dbReference type="ARBA" id="ARBA00022777"/>
    </source>
</evidence>
<dbReference type="InterPro" id="IPR043129">
    <property type="entry name" value="ATPase_NBD"/>
</dbReference>
<dbReference type="InterPro" id="IPR049874">
    <property type="entry name" value="ROK_cs"/>
</dbReference>
<protein>
    <recommendedName>
        <fullName evidence="13">Fructokinase</fullName>
        <ecNumber evidence="11">2.7.1.4</ecNumber>
    </recommendedName>
</protein>
<keyword evidence="3 14" id="KW-0808">Transferase</keyword>
<dbReference type="AlphaFoldDB" id="A0A376H5H2"/>
<dbReference type="FunFam" id="3.30.420.40:FF:000136">
    <property type="entry name" value="Putative fructokinase"/>
    <property type="match status" value="1"/>
</dbReference>
<evidence type="ECO:0000256" key="10">
    <source>
        <dbReference type="ARBA" id="ARBA00023277"/>
    </source>
</evidence>
<evidence type="ECO:0000256" key="12">
    <source>
        <dbReference type="ARBA" id="ARBA00048451"/>
    </source>
</evidence>
<proteinExistence type="inferred from homology"/>
<comment type="similarity">
    <text evidence="2">Belongs to the ROK (NagC/XylR) family.</text>
</comment>
<evidence type="ECO:0000256" key="3">
    <source>
        <dbReference type="ARBA" id="ARBA00022679"/>
    </source>
</evidence>
<keyword evidence="9" id="KW-0460">Magnesium</keyword>
<keyword evidence="5" id="KW-0547">Nucleotide-binding</keyword>
<dbReference type="CDD" id="cd24067">
    <property type="entry name" value="ASKHA_NBD_ROK_BsFRK-like"/>
    <property type="match status" value="1"/>
</dbReference>
<evidence type="ECO:0000256" key="2">
    <source>
        <dbReference type="ARBA" id="ARBA00006479"/>
    </source>
</evidence>
<evidence type="ECO:0000256" key="9">
    <source>
        <dbReference type="ARBA" id="ARBA00022842"/>
    </source>
</evidence>
<name>A0A376H5H2_ENTGA</name>
<dbReference type="PANTHER" id="PTHR42742">
    <property type="entry name" value="TRANSCRIPTIONAL REPRESSOR MPRA"/>
    <property type="match status" value="1"/>
</dbReference>
<dbReference type="PANTHER" id="PTHR42742:SF3">
    <property type="entry name" value="FRUCTOKINASE"/>
    <property type="match status" value="1"/>
</dbReference>
<keyword evidence="6 14" id="KW-0418">Kinase</keyword>
<keyword evidence="8" id="KW-0067">ATP-binding</keyword>
<keyword evidence="10" id="KW-0119">Carbohydrate metabolism</keyword>
<sequence length="290" mass="31803">MMYGGIEAGGTKMNCAVADQEGKIIASQRIATREPAETLAGIFRFFDRYELAAMGIGSFGPIGLDPKQANYGHVLATPKAGWKNFDFLGTLKQRYPIPMVWTTDVNAAAYGELKKGAAQDCDTCIYLTVGTGIGAGVIVNNQLFQGKSHPEMGHIRIKRHPEDSYVGTCPYHQDCFEGLAAGPSIEARTGQKGETLPKNHPVWELQSYYIAQALVNYTLSFVPDKIILGGGVMNQTHLLSKIREQFLLELGGYISIPSVEEYIVPWQLVNESGIKGCLQLAIDWQKESIN</sequence>
<evidence type="ECO:0000256" key="8">
    <source>
        <dbReference type="ARBA" id="ARBA00022840"/>
    </source>
</evidence>
<evidence type="ECO:0000313" key="14">
    <source>
        <dbReference type="EMBL" id="STD84880.1"/>
    </source>
</evidence>
<dbReference type="Proteomes" id="UP000254807">
    <property type="component" value="Unassembled WGS sequence"/>
</dbReference>
<dbReference type="Pfam" id="PF00480">
    <property type="entry name" value="ROK"/>
    <property type="match status" value="1"/>
</dbReference>
<gene>
    <name evidence="14" type="primary">gmuE_3</name>
    <name evidence="14" type="ORF">NCTC12360_03427</name>
</gene>
<accession>A0A376H5H2</accession>
<keyword evidence="4" id="KW-0479">Metal-binding</keyword>
<dbReference type="EC" id="2.7.1.4" evidence="11"/>
<dbReference type="SUPFAM" id="SSF53067">
    <property type="entry name" value="Actin-like ATPase domain"/>
    <property type="match status" value="1"/>
</dbReference>
<dbReference type="Gene3D" id="3.30.420.40">
    <property type="match status" value="2"/>
</dbReference>
<evidence type="ECO:0000256" key="13">
    <source>
        <dbReference type="ARBA" id="ARBA00074653"/>
    </source>
</evidence>
<evidence type="ECO:0000256" key="7">
    <source>
        <dbReference type="ARBA" id="ARBA00022833"/>
    </source>
</evidence>
<dbReference type="InterPro" id="IPR051804">
    <property type="entry name" value="Carb_Metab_Reg_Kinase/Isom"/>
</dbReference>
<evidence type="ECO:0000313" key="15">
    <source>
        <dbReference type="Proteomes" id="UP000254807"/>
    </source>
</evidence>
<reference evidence="14 15" key="1">
    <citation type="submission" date="2018-06" db="EMBL/GenBank/DDBJ databases">
        <authorList>
            <consortium name="Pathogen Informatics"/>
            <person name="Doyle S."/>
        </authorList>
    </citation>
    <scope>NUCLEOTIDE SEQUENCE [LARGE SCALE GENOMIC DNA]</scope>
    <source>
        <strain evidence="14 15">NCTC12360</strain>
    </source>
</reference>
<evidence type="ECO:0000256" key="1">
    <source>
        <dbReference type="ARBA" id="ARBA00001946"/>
    </source>
</evidence>
<dbReference type="GO" id="GO:0046872">
    <property type="term" value="F:metal ion binding"/>
    <property type="evidence" value="ECO:0007669"/>
    <property type="project" value="UniProtKB-KW"/>
</dbReference>
<comment type="catalytic activity">
    <reaction evidence="12">
        <text>D-fructose + ATP = D-fructose 6-phosphate + ADP + H(+)</text>
        <dbReference type="Rhea" id="RHEA:16125"/>
        <dbReference type="ChEBI" id="CHEBI:15378"/>
        <dbReference type="ChEBI" id="CHEBI:30616"/>
        <dbReference type="ChEBI" id="CHEBI:37721"/>
        <dbReference type="ChEBI" id="CHEBI:61527"/>
        <dbReference type="ChEBI" id="CHEBI:456216"/>
        <dbReference type="EC" id="2.7.1.4"/>
    </reaction>
</comment>